<evidence type="ECO:0000313" key="4">
    <source>
        <dbReference type="EMBL" id="KAF3447498.1"/>
    </source>
</evidence>
<dbReference type="AlphaFoldDB" id="A0A8K0H8F0"/>
<dbReference type="OrthoDB" id="1858978at2759"/>
<accession>A0A8K0H8F0</accession>
<evidence type="ECO:0000313" key="5">
    <source>
        <dbReference type="Proteomes" id="UP000796880"/>
    </source>
</evidence>
<sequence>MGEKASTILLAMIFIIIVLSNDVKANKTTQTSLDNIDMKLKLLNKPAVKSIHSEDGDIIDCVDIHKQPAFDHPALRNHTIQMRPSFELKKTNTSSNKNKVSQSNVVSQTWQRSGSCPKGTIPIRRIRREDLLRASSIETFGKKAAPQASHRANATYDQPNDLVYVNNTNVSIPALPDRAAATLVTLGYNYIGAQGAINLWHPSVESNNDYTTAQIWLKAGPGDNFESLESGYVVNPQLYGDTNTRLFAYWTVDAYRSTGCFDLTCAGFVQTGTGIALGASLGPWSVEGGPQYEVTISINLDKNTGNWWLKVGDNVAVGYWPGTLVNYMKVSATLVEWGGQVRSPNVKKKPHTTTTMGSGNYASTIHGGACYIKRPRIVDYSLSLKYPQWVGTWADEPYCYSAYNYMEAYGVEPVFYFGGPGGQNPNCP</sequence>
<dbReference type="Pfam" id="PF03080">
    <property type="entry name" value="Neprosin"/>
    <property type="match status" value="1"/>
</dbReference>
<evidence type="ECO:0000256" key="2">
    <source>
        <dbReference type="SAM" id="SignalP"/>
    </source>
</evidence>
<dbReference type="PROSITE" id="PS52045">
    <property type="entry name" value="NEPROSIN_PEP_CD"/>
    <property type="match status" value="1"/>
</dbReference>
<organism evidence="4 5">
    <name type="scientific">Rhamnella rubrinervis</name>
    <dbReference type="NCBI Taxonomy" id="2594499"/>
    <lineage>
        <taxon>Eukaryota</taxon>
        <taxon>Viridiplantae</taxon>
        <taxon>Streptophyta</taxon>
        <taxon>Embryophyta</taxon>
        <taxon>Tracheophyta</taxon>
        <taxon>Spermatophyta</taxon>
        <taxon>Magnoliopsida</taxon>
        <taxon>eudicotyledons</taxon>
        <taxon>Gunneridae</taxon>
        <taxon>Pentapetalae</taxon>
        <taxon>rosids</taxon>
        <taxon>fabids</taxon>
        <taxon>Rosales</taxon>
        <taxon>Rhamnaceae</taxon>
        <taxon>rhamnoid group</taxon>
        <taxon>Rhamneae</taxon>
        <taxon>Rhamnella</taxon>
    </lineage>
</organism>
<reference evidence="4" key="1">
    <citation type="submission" date="2020-03" db="EMBL/GenBank/DDBJ databases">
        <title>A high-quality chromosome-level genome assembly of a woody plant with both climbing and erect habits, Rhamnella rubrinervis.</title>
        <authorList>
            <person name="Lu Z."/>
            <person name="Yang Y."/>
            <person name="Zhu X."/>
            <person name="Sun Y."/>
        </authorList>
    </citation>
    <scope>NUCLEOTIDE SEQUENCE</scope>
    <source>
        <strain evidence="4">BYM</strain>
        <tissue evidence="4">Leaf</tissue>
    </source>
</reference>
<comment type="caution">
    <text evidence="4">The sequence shown here is derived from an EMBL/GenBank/DDBJ whole genome shotgun (WGS) entry which is preliminary data.</text>
</comment>
<dbReference type="InterPro" id="IPR004314">
    <property type="entry name" value="Neprosin"/>
</dbReference>
<evidence type="ECO:0000256" key="1">
    <source>
        <dbReference type="SAM" id="MobiDB-lite"/>
    </source>
</evidence>
<proteinExistence type="predicted"/>
<name>A0A8K0H8F0_9ROSA</name>
<protein>
    <recommendedName>
        <fullName evidence="3">Neprosin PEP catalytic domain-containing protein</fullName>
    </recommendedName>
</protein>
<keyword evidence="5" id="KW-1185">Reference proteome</keyword>
<feature type="chain" id="PRO_5035422510" description="Neprosin PEP catalytic domain-containing protein" evidence="2">
    <location>
        <begin position="26"/>
        <end position="428"/>
    </location>
</feature>
<dbReference type="Pfam" id="PF14365">
    <property type="entry name" value="Neprosin_AP"/>
    <property type="match status" value="1"/>
</dbReference>
<dbReference type="PANTHER" id="PTHR31589:SF2">
    <property type="entry name" value="ASLB (DUF239)-RELATED"/>
    <property type="match status" value="1"/>
</dbReference>
<gene>
    <name evidence="4" type="ORF">FNV43_RR12684</name>
</gene>
<feature type="domain" description="Neprosin PEP catalytic" evidence="3">
    <location>
        <begin position="171"/>
        <end position="428"/>
    </location>
</feature>
<dbReference type="EMBL" id="VOIH02000005">
    <property type="protein sequence ID" value="KAF3447498.1"/>
    <property type="molecule type" value="Genomic_DNA"/>
</dbReference>
<dbReference type="InterPro" id="IPR025521">
    <property type="entry name" value="Neprosin_propep"/>
</dbReference>
<dbReference type="PANTHER" id="PTHR31589">
    <property type="entry name" value="PROTEIN, PUTATIVE (DUF239)-RELATED-RELATED"/>
    <property type="match status" value="1"/>
</dbReference>
<keyword evidence="2" id="KW-0732">Signal</keyword>
<feature type="signal peptide" evidence="2">
    <location>
        <begin position="1"/>
        <end position="25"/>
    </location>
</feature>
<feature type="compositionally biased region" description="Low complexity" evidence="1">
    <location>
        <begin position="91"/>
        <end position="109"/>
    </location>
</feature>
<dbReference type="Gene3D" id="3.90.1320.10">
    <property type="entry name" value="Outer-capsid protein sigma 3, large lobe"/>
    <property type="match status" value="1"/>
</dbReference>
<dbReference type="Proteomes" id="UP000796880">
    <property type="component" value="Unassembled WGS sequence"/>
</dbReference>
<dbReference type="InterPro" id="IPR053168">
    <property type="entry name" value="Glutamic_endopeptidase"/>
</dbReference>
<feature type="region of interest" description="Disordered" evidence="1">
    <location>
        <begin position="90"/>
        <end position="119"/>
    </location>
</feature>
<evidence type="ECO:0000259" key="3">
    <source>
        <dbReference type="PROSITE" id="PS52045"/>
    </source>
</evidence>